<evidence type="ECO:0000256" key="1">
    <source>
        <dbReference type="SAM" id="MobiDB-lite"/>
    </source>
</evidence>
<proteinExistence type="predicted"/>
<feature type="region of interest" description="Disordered" evidence="1">
    <location>
        <begin position="1"/>
        <end position="84"/>
    </location>
</feature>
<sequence length="258" mass="25863">MDGGPAGTDGPHTFQEEPMSQQHDDSTTTAARETAATAAEEGKHLASSAGQQAGQVAQEAADQARGVAREAHSQVAATLEDQTRAQRDRLAETLHTVGQDLDQMSQQSDGLAGRVAGEVAHHSRTVGSYLESREPGQLLGDVRSFARDRPGTFLLGALAAGVVVGRLTRGVAEGVDAATNDGGATGPTGTTGAQPTATGTDTAAVAPVPGPGAALPPAYDAPHGAPTMPPPSLPTQAPITPSTATPTPGEPLPGGGLR</sequence>
<reference evidence="3" key="1">
    <citation type="journal article" date="2019" name="Int. J. Syst. Evol. Microbiol.">
        <title>The Global Catalogue of Microorganisms (GCM) 10K type strain sequencing project: providing services to taxonomists for standard genome sequencing and annotation.</title>
        <authorList>
            <consortium name="The Broad Institute Genomics Platform"/>
            <consortium name="The Broad Institute Genome Sequencing Center for Infectious Disease"/>
            <person name="Wu L."/>
            <person name="Ma J."/>
        </authorList>
    </citation>
    <scope>NUCLEOTIDE SEQUENCE [LARGE SCALE GENOMIC DNA]</scope>
    <source>
        <strain evidence="3">JCM 18127</strain>
    </source>
</reference>
<dbReference type="Proteomes" id="UP001500621">
    <property type="component" value="Unassembled WGS sequence"/>
</dbReference>
<feature type="compositionally biased region" description="Low complexity" evidence="1">
    <location>
        <begin position="27"/>
        <end position="39"/>
    </location>
</feature>
<name>A0ABP8VWD6_9ACTN</name>
<feature type="region of interest" description="Disordered" evidence="1">
    <location>
        <begin position="176"/>
        <end position="258"/>
    </location>
</feature>
<organism evidence="2 3">
    <name type="scientific">Nocardioides nanhaiensis</name>
    <dbReference type="NCBI Taxonomy" id="1476871"/>
    <lineage>
        <taxon>Bacteria</taxon>
        <taxon>Bacillati</taxon>
        <taxon>Actinomycetota</taxon>
        <taxon>Actinomycetes</taxon>
        <taxon>Propionibacteriales</taxon>
        <taxon>Nocardioidaceae</taxon>
        <taxon>Nocardioides</taxon>
    </lineage>
</organism>
<keyword evidence="3" id="KW-1185">Reference proteome</keyword>
<evidence type="ECO:0000313" key="3">
    <source>
        <dbReference type="Proteomes" id="UP001500621"/>
    </source>
</evidence>
<accession>A0ABP8VWD6</accession>
<evidence type="ECO:0000313" key="2">
    <source>
        <dbReference type="EMBL" id="GAA4672308.1"/>
    </source>
</evidence>
<feature type="compositionally biased region" description="Low complexity" evidence="1">
    <location>
        <begin position="46"/>
        <end position="64"/>
    </location>
</feature>
<comment type="caution">
    <text evidence="2">The sequence shown here is derived from an EMBL/GenBank/DDBJ whole genome shotgun (WGS) entry which is preliminary data.</text>
</comment>
<protein>
    <recommendedName>
        <fullName evidence="4">DUF3618 domain-containing protein</fullName>
    </recommendedName>
</protein>
<feature type="compositionally biased region" description="Low complexity" evidence="1">
    <location>
        <begin position="234"/>
        <end position="247"/>
    </location>
</feature>
<feature type="compositionally biased region" description="Low complexity" evidence="1">
    <location>
        <begin position="176"/>
        <end position="222"/>
    </location>
</feature>
<gene>
    <name evidence="2" type="ORF">GCM10023226_06380</name>
</gene>
<dbReference type="EMBL" id="BAABIM010000001">
    <property type="protein sequence ID" value="GAA4672308.1"/>
    <property type="molecule type" value="Genomic_DNA"/>
</dbReference>
<evidence type="ECO:0008006" key="4">
    <source>
        <dbReference type="Google" id="ProtNLM"/>
    </source>
</evidence>